<protein>
    <recommendedName>
        <fullName evidence="6">FRAS1-related extracellular matrix protein N-terminal domain-containing protein</fullName>
    </recommendedName>
</protein>
<feature type="repeat" description="CSPG" evidence="5">
    <location>
        <begin position="146"/>
        <end position="245"/>
    </location>
</feature>
<dbReference type="STRING" id="8496.A0A151M7H8"/>
<dbReference type="Pfam" id="PF19309">
    <property type="entry name" value="Frem_N"/>
    <property type="match status" value="1"/>
</dbReference>
<evidence type="ECO:0000256" key="5">
    <source>
        <dbReference type="PROSITE-ProRule" id="PRU01201"/>
    </source>
</evidence>
<dbReference type="PROSITE" id="PS51854">
    <property type="entry name" value="CSPG"/>
    <property type="match status" value="1"/>
</dbReference>
<evidence type="ECO:0000256" key="1">
    <source>
        <dbReference type="ARBA" id="ARBA00022723"/>
    </source>
</evidence>
<keyword evidence="3" id="KW-0677">Repeat</keyword>
<organism evidence="7 8">
    <name type="scientific">Alligator mississippiensis</name>
    <name type="common">American alligator</name>
    <dbReference type="NCBI Taxonomy" id="8496"/>
    <lineage>
        <taxon>Eukaryota</taxon>
        <taxon>Metazoa</taxon>
        <taxon>Chordata</taxon>
        <taxon>Craniata</taxon>
        <taxon>Vertebrata</taxon>
        <taxon>Euteleostomi</taxon>
        <taxon>Archelosauria</taxon>
        <taxon>Archosauria</taxon>
        <taxon>Crocodylia</taxon>
        <taxon>Alligatoridae</taxon>
        <taxon>Alligatorinae</taxon>
        <taxon>Alligator</taxon>
    </lineage>
</organism>
<name>A0A151M7H8_ALLMI</name>
<dbReference type="InterPro" id="IPR045658">
    <property type="entry name" value="FRAS1-rel_N"/>
</dbReference>
<dbReference type="GO" id="GO:0009653">
    <property type="term" value="P:anatomical structure morphogenesis"/>
    <property type="evidence" value="ECO:0007669"/>
    <property type="project" value="TreeGrafter"/>
</dbReference>
<evidence type="ECO:0000313" key="7">
    <source>
        <dbReference type="EMBL" id="KYO20483.1"/>
    </source>
</evidence>
<keyword evidence="1" id="KW-0479">Metal-binding</keyword>
<proteinExistence type="predicted"/>
<dbReference type="Pfam" id="PF16184">
    <property type="entry name" value="Cadherin_3"/>
    <property type="match status" value="1"/>
</dbReference>
<dbReference type="InterPro" id="IPR039005">
    <property type="entry name" value="CSPG_rpt"/>
</dbReference>
<dbReference type="InterPro" id="IPR051561">
    <property type="entry name" value="FRAS1_ECM"/>
</dbReference>
<evidence type="ECO:0000256" key="3">
    <source>
        <dbReference type="ARBA" id="ARBA00022737"/>
    </source>
</evidence>
<gene>
    <name evidence="7" type="ORF">Y1Q_0004217</name>
</gene>
<reference evidence="7 8" key="1">
    <citation type="journal article" date="2012" name="Genome Biol.">
        <title>Sequencing three crocodilian genomes to illuminate the evolution of archosaurs and amniotes.</title>
        <authorList>
            <person name="St John J.A."/>
            <person name="Braun E.L."/>
            <person name="Isberg S.R."/>
            <person name="Miles L.G."/>
            <person name="Chong A.Y."/>
            <person name="Gongora J."/>
            <person name="Dalzell P."/>
            <person name="Moran C."/>
            <person name="Bed'hom B."/>
            <person name="Abzhanov A."/>
            <person name="Burgess S.C."/>
            <person name="Cooksey A.M."/>
            <person name="Castoe T.A."/>
            <person name="Crawford N.G."/>
            <person name="Densmore L.D."/>
            <person name="Drew J.C."/>
            <person name="Edwards S.V."/>
            <person name="Faircloth B.C."/>
            <person name="Fujita M.K."/>
            <person name="Greenwold M.J."/>
            <person name="Hoffmann F.G."/>
            <person name="Howard J.M."/>
            <person name="Iguchi T."/>
            <person name="Janes D.E."/>
            <person name="Khan S.Y."/>
            <person name="Kohno S."/>
            <person name="de Koning A.J."/>
            <person name="Lance S.L."/>
            <person name="McCarthy F.M."/>
            <person name="McCormack J.E."/>
            <person name="Merchant M.E."/>
            <person name="Peterson D.G."/>
            <person name="Pollock D.D."/>
            <person name="Pourmand N."/>
            <person name="Raney B.J."/>
            <person name="Roessler K.A."/>
            <person name="Sanford J.R."/>
            <person name="Sawyer R.H."/>
            <person name="Schmidt C.J."/>
            <person name="Triplett E.W."/>
            <person name="Tuberville T.D."/>
            <person name="Venegas-Anaya M."/>
            <person name="Howard J.T."/>
            <person name="Jarvis E.D."/>
            <person name="Guillette L.J.Jr."/>
            <person name="Glenn T.C."/>
            <person name="Green R.E."/>
            <person name="Ray D.A."/>
        </authorList>
    </citation>
    <scope>NUCLEOTIDE SEQUENCE [LARGE SCALE GENOMIC DNA]</scope>
    <source>
        <strain evidence="7">KSC_2009_1</strain>
    </source>
</reference>
<evidence type="ECO:0000259" key="6">
    <source>
        <dbReference type="Pfam" id="PF19309"/>
    </source>
</evidence>
<comment type="caution">
    <text evidence="7">The sequence shown here is derived from an EMBL/GenBank/DDBJ whole genome shotgun (WGS) entry which is preliminary data.</text>
</comment>
<evidence type="ECO:0000313" key="8">
    <source>
        <dbReference type="Proteomes" id="UP000050525"/>
    </source>
</evidence>
<dbReference type="PANTHER" id="PTHR45739:SF4">
    <property type="entry name" value="FRAS1-RELATED EXTRACELLULAR MATRIX PROTEIN 2"/>
    <property type="match status" value="1"/>
</dbReference>
<keyword evidence="8" id="KW-1185">Reference proteome</keyword>
<keyword evidence="2" id="KW-0732">Signal</keyword>
<dbReference type="GO" id="GO:0046872">
    <property type="term" value="F:metal ion binding"/>
    <property type="evidence" value="ECO:0007669"/>
    <property type="project" value="UniProtKB-KW"/>
</dbReference>
<dbReference type="Proteomes" id="UP000050525">
    <property type="component" value="Unassembled WGS sequence"/>
</dbReference>
<evidence type="ECO:0000256" key="2">
    <source>
        <dbReference type="ARBA" id="ARBA00022729"/>
    </source>
</evidence>
<feature type="domain" description="FRAS1-related extracellular matrix protein N-terminal" evidence="6">
    <location>
        <begin position="3"/>
        <end position="115"/>
    </location>
</feature>
<keyword evidence="4" id="KW-0325">Glycoprotein</keyword>
<sequence>MRVLPLALHVEVLFQQLRLLARNLPLPVAQLRGLSPPLDARVLGFADGLQACRLTALPLPLPGASLPAHGRLVDAAGRPLPPGYTRDCDAFLQEGVRYQHTAPAGSPDRDYVPMRVDALPAGAAGPGEREYFQVVVRVREGAENKPPRPSSAALLVMEVDQFVLAALTPEALAAEDLETPADLLLFNLTSGGGADPHQHGYLLSTDDPGRPLTTFTQREVRELKIAYQPPTVDSDRERLFQLEMEVLDPEGASSEPFAFVVVVKPMNTLAPLATLNRALGPQLMLFEGQSRPLAGSLEISDEDNLDEVKVWVVRGLRHGELK</sequence>
<evidence type="ECO:0000256" key="4">
    <source>
        <dbReference type="ARBA" id="ARBA00023180"/>
    </source>
</evidence>
<dbReference type="AlphaFoldDB" id="A0A151M7H8"/>
<accession>A0A151M7H8</accession>
<dbReference type="PANTHER" id="PTHR45739">
    <property type="entry name" value="MATRIX PROTEIN, PUTATIVE-RELATED"/>
    <property type="match status" value="1"/>
</dbReference>
<dbReference type="EMBL" id="AKHW03006387">
    <property type="protein sequence ID" value="KYO20483.1"/>
    <property type="molecule type" value="Genomic_DNA"/>
</dbReference>